<proteinExistence type="predicted"/>
<reference evidence="3" key="2">
    <citation type="submission" date="2015-01" db="EMBL/GenBank/DDBJ databases">
        <title>Evolutionary Origins and Diversification of the Mycorrhizal Mutualists.</title>
        <authorList>
            <consortium name="DOE Joint Genome Institute"/>
            <consortium name="Mycorrhizal Genomics Consortium"/>
            <person name="Kohler A."/>
            <person name="Kuo A."/>
            <person name="Nagy L.G."/>
            <person name="Floudas D."/>
            <person name="Copeland A."/>
            <person name="Barry K.W."/>
            <person name="Cichocki N."/>
            <person name="Veneault-Fourrey C."/>
            <person name="LaButti K."/>
            <person name="Lindquist E.A."/>
            <person name="Lipzen A."/>
            <person name="Lundell T."/>
            <person name="Morin E."/>
            <person name="Murat C."/>
            <person name="Riley R."/>
            <person name="Ohm R."/>
            <person name="Sun H."/>
            <person name="Tunlid A."/>
            <person name="Henrissat B."/>
            <person name="Grigoriev I.V."/>
            <person name="Hibbett D.S."/>
            <person name="Martin F."/>
        </authorList>
    </citation>
    <scope>NUCLEOTIDE SEQUENCE [LARGE SCALE GENOMIC DNA]</scope>
    <source>
        <strain evidence="3">LaAM-08-1</strain>
    </source>
</reference>
<feature type="region of interest" description="Disordered" evidence="1">
    <location>
        <begin position="1"/>
        <end position="20"/>
    </location>
</feature>
<sequence length="70" mass="7458">MIAEKTQKSHPDSTASIFTAPNNLNDEAALGFVGRGMTLGYMLCPGVEPLVKVTLAHRLRDSSATELGAR</sequence>
<evidence type="ECO:0000313" key="3">
    <source>
        <dbReference type="Proteomes" id="UP000054477"/>
    </source>
</evidence>
<evidence type="ECO:0000313" key="2">
    <source>
        <dbReference type="EMBL" id="KIJ96094.1"/>
    </source>
</evidence>
<dbReference type="AlphaFoldDB" id="A0A0C9WKA3"/>
<keyword evidence="3" id="KW-1185">Reference proteome</keyword>
<dbReference type="HOGENOM" id="CLU_2758146_0_0_1"/>
<gene>
    <name evidence="2" type="ORF">K443DRAFT_296259</name>
</gene>
<feature type="compositionally biased region" description="Basic and acidic residues" evidence="1">
    <location>
        <begin position="1"/>
        <end position="11"/>
    </location>
</feature>
<dbReference type="Proteomes" id="UP000054477">
    <property type="component" value="Unassembled WGS sequence"/>
</dbReference>
<reference evidence="2 3" key="1">
    <citation type="submission" date="2014-04" db="EMBL/GenBank/DDBJ databases">
        <authorList>
            <consortium name="DOE Joint Genome Institute"/>
            <person name="Kuo A."/>
            <person name="Kohler A."/>
            <person name="Nagy L.G."/>
            <person name="Floudas D."/>
            <person name="Copeland A."/>
            <person name="Barry K.W."/>
            <person name="Cichocki N."/>
            <person name="Veneault-Fourrey C."/>
            <person name="LaButti K."/>
            <person name="Lindquist E.A."/>
            <person name="Lipzen A."/>
            <person name="Lundell T."/>
            <person name="Morin E."/>
            <person name="Murat C."/>
            <person name="Sun H."/>
            <person name="Tunlid A."/>
            <person name="Henrissat B."/>
            <person name="Grigoriev I.V."/>
            <person name="Hibbett D.S."/>
            <person name="Martin F."/>
            <person name="Nordberg H.P."/>
            <person name="Cantor M.N."/>
            <person name="Hua S.X."/>
        </authorList>
    </citation>
    <scope>NUCLEOTIDE SEQUENCE [LARGE SCALE GENOMIC DNA]</scope>
    <source>
        <strain evidence="2 3">LaAM-08-1</strain>
    </source>
</reference>
<name>A0A0C9WKA3_9AGAR</name>
<dbReference type="EMBL" id="KN838733">
    <property type="protein sequence ID" value="KIJ96094.1"/>
    <property type="molecule type" value="Genomic_DNA"/>
</dbReference>
<evidence type="ECO:0000256" key="1">
    <source>
        <dbReference type="SAM" id="MobiDB-lite"/>
    </source>
</evidence>
<organism evidence="2 3">
    <name type="scientific">Laccaria amethystina LaAM-08-1</name>
    <dbReference type="NCBI Taxonomy" id="1095629"/>
    <lineage>
        <taxon>Eukaryota</taxon>
        <taxon>Fungi</taxon>
        <taxon>Dikarya</taxon>
        <taxon>Basidiomycota</taxon>
        <taxon>Agaricomycotina</taxon>
        <taxon>Agaricomycetes</taxon>
        <taxon>Agaricomycetidae</taxon>
        <taxon>Agaricales</taxon>
        <taxon>Agaricineae</taxon>
        <taxon>Hydnangiaceae</taxon>
        <taxon>Laccaria</taxon>
    </lineage>
</organism>
<protein>
    <submittedName>
        <fullName evidence="2">Uncharacterized protein</fullName>
    </submittedName>
</protein>
<accession>A0A0C9WKA3</accession>